<keyword evidence="1" id="KW-1188">Viral release from host cell</keyword>
<dbReference type="NCBIfam" id="TIGR01543">
    <property type="entry name" value="proheadase_HK97"/>
    <property type="match status" value="1"/>
</dbReference>
<gene>
    <name evidence="5" type="ORF">CEG18_11960</name>
</gene>
<dbReference type="GO" id="GO:0008233">
    <property type="term" value="F:peptidase activity"/>
    <property type="evidence" value="ECO:0007669"/>
    <property type="project" value="UniProtKB-KW"/>
</dbReference>
<evidence type="ECO:0000256" key="3">
    <source>
        <dbReference type="ARBA" id="ARBA00022801"/>
    </source>
</evidence>
<keyword evidence="3" id="KW-0378">Hydrolase</keyword>
<dbReference type="GO" id="GO:0006508">
    <property type="term" value="P:proteolysis"/>
    <property type="evidence" value="ECO:0007669"/>
    <property type="project" value="UniProtKB-KW"/>
</dbReference>
<dbReference type="Proteomes" id="UP000198145">
    <property type="component" value="Unassembled WGS sequence"/>
</dbReference>
<keyword evidence="2" id="KW-0645">Protease</keyword>
<accession>A0A2D0ADW3</accession>
<name>A0A2D0ADW3_PSENT</name>
<evidence type="ECO:0000313" key="5">
    <source>
        <dbReference type="EMBL" id="OWP50263.1"/>
    </source>
</evidence>
<feature type="domain" description="Prohead serine protease" evidence="4">
    <location>
        <begin position="16"/>
        <end position="166"/>
    </location>
</feature>
<organism evidence="5 6">
    <name type="scientific">Pseudomonas nitroreducens</name>
    <dbReference type="NCBI Taxonomy" id="46680"/>
    <lineage>
        <taxon>Bacteria</taxon>
        <taxon>Pseudomonadati</taxon>
        <taxon>Pseudomonadota</taxon>
        <taxon>Gammaproteobacteria</taxon>
        <taxon>Pseudomonadales</taxon>
        <taxon>Pseudomonadaceae</taxon>
        <taxon>Pseudomonas</taxon>
    </lineage>
</organism>
<comment type="caution">
    <text evidence="5">The sequence shown here is derived from an EMBL/GenBank/DDBJ whole genome shotgun (WGS) entry which is preliminary data.</text>
</comment>
<proteinExistence type="predicted"/>
<dbReference type="RefSeq" id="WP_088417689.1">
    <property type="nucleotide sequence ID" value="NZ_NJBA01000004.1"/>
</dbReference>
<dbReference type="EMBL" id="NJBA01000004">
    <property type="protein sequence ID" value="OWP50263.1"/>
    <property type="molecule type" value="Genomic_DNA"/>
</dbReference>
<evidence type="ECO:0000256" key="2">
    <source>
        <dbReference type="ARBA" id="ARBA00022670"/>
    </source>
</evidence>
<dbReference type="InterPro" id="IPR006433">
    <property type="entry name" value="Prohead_protease"/>
</dbReference>
<dbReference type="AlphaFoldDB" id="A0A2D0ADW3"/>
<protein>
    <submittedName>
        <fullName evidence="5">Primosome assembly protein PriA</fullName>
    </submittedName>
</protein>
<evidence type="ECO:0000259" key="4">
    <source>
        <dbReference type="Pfam" id="PF04586"/>
    </source>
</evidence>
<dbReference type="Pfam" id="PF04586">
    <property type="entry name" value="Peptidase_S78"/>
    <property type="match status" value="1"/>
</dbReference>
<evidence type="ECO:0000313" key="6">
    <source>
        <dbReference type="Proteomes" id="UP000198145"/>
    </source>
</evidence>
<dbReference type="InterPro" id="IPR054613">
    <property type="entry name" value="Peptidase_S78_dom"/>
</dbReference>
<evidence type="ECO:0000256" key="1">
    <source>
        <dbReference type="ARBA" id="ARBA00022612"/>
    </source>
</evidence>
<sequence>MNRKNATGNKQLAAHFKVKSVGDDGTFAGYGSVFDLVDSYSDVVHRGAFRDSLNEWARKGGLPAMLWQHKFDEPLGVYTKMEEDDHGLYLEGRLLIDDDPLAKRAYAHLKAGSLTGLSIGYSIPPGGAEWDNASGVFRLKKVDLWEVSLVTFPANDAARVETVKHALQGPRQFEKFLRDAGLSRTEAKALMADGYKALAQRDAGVGGLLDDINQLTAQLRG</sequence>
<reference evidence="5 6" key="1">
    <citation type="submission" date="2017-06" db="EMBL/GenBank/DDBJ databases">
        <title>Draft genome of Pseudomonas nitroreducens DF05.</title>
        <authorList>
            <person name="Iyer R."/>
        </authorList>
    </citation>
    <scope>NUCLEOTIDE SEQUENCE [LARGE SCALE GENOMIC DNA]</scope>
    <source>
        <strain evidence="5 6">DF05</strain>
    </source>
</reference>